<proteinExistence type="predicted"/>
<feature type="region of interest" description="Disordered" evidence="1">
    <location>
        <begin position="220"/>
        <end position="241"/>
    </location>
</feature>
<organism evidence="2 3">
    <name type="scientific">Sumerlaea chitinivorans</name>
    <dbReference type="NCBI Taxonomy" id="2250252"/>
    <lineage>
        <taxon>Bacteria</taxon>
        <taxon>Candidatus Sumerlaeota</taxon>
        <taxon>Candidatus Sumerlaeia</taxon>
        <taxon>Candidatus Sumerlaeales</taxon>
        <taxon>Candidatus Sumerlaeaceae</taxon>
        <taxon>Candidatus Sumerlaea</taxon>
    </lineage>
</organism>
<evidence type="ECO:0000313" key="2">
    <source>
        <dbReference type="EMBL" id="AXA35293.1"/>
    </source>
</evidence>
<gene>
    <name evidence="2" type="ORF">BRCON_0516</name>
</gene>
<dbReference type="AlphaFoldDB" id="A0A2Z4Y452"/>
<reference evidence="2 3" key="1">
    <citation type="submission" date="2018-05" db="EMBL/GenBank/DDBJ databases">
        <title>A metagenomic window into the 2 km-deep terrestrial subsurface aquifer revealed taxonomically and functionally diverse microbial community comprising novel uncultured bacterial lineages.</title>
        <authorList>
            <person name="Kadnikov V.V."/>
            <person name="Mardanov A.V."/>
            <person name="Beletsky A.V."/>
            <person name="Banks D."/>
            <person name="Pimenov N.V."/>
            <person name="Frank Y.A."/>
            <person name="Karnachuk O.V."/>
            <person name="Ravin N.V."/>
        </authorList>
    </citation>
    <scope>NUCLEOTIDE SEQUENCE [LARGE SCALE GENOMIC DNA]</scope>
    <source>
        <strain evidence="2">BY</strain>
    </source>
</reference>
<dbReference type="Proteomes" id="UP000262583">
    <property type="component" value="Chromosome"/>
</dbReference>
<name>A0A2Z4Y452_SUMC1</name>
<dbReference type="KEGG" id="schv:BRCON_0516"/>
<sequence>MRPRLKFFIQCDEVRNENGKFSAIGIFDTIYSLVFPVSHRRFFLFMGLVGPEGRYELQLLIRGPNDQPIAEVRGELNLSGSDRVGNVVFGLENFPLPAPGRYMVTVFLEGDFLAEFPFFAARPFDATKRTPEDIQSLLQRDDVVKTANCDVVCPKCKATYRFQYNLDPTAPVAPGFLPIPPGDEFVCGTCTTRIPIADLRLNLQHLVGIPREWVERIPPNYRAKSAGPNQSPSPDEGASEQ</sequence>
<evidence type="ECO:0000256" key="1">
    <source>
        <dbReference type="SAM" id="MobiDB-lite"/>
    </source>
</evidence>
<accession>A0A2Z4Y452</accession>
<evidence type="ECO:0000313" key="3">
    <source>
        <dbReference type="Proteomes" id="UP000262583"/>
    </source>
</evidence>
<protein>
    <submittedName>
        <fullName evidence="2">Uncharacterized protein</fullName>
    </submittedName>
</protein>
<dbReference type="EMBL" id="CP030759">
    <property type="protein sequence ID" value="AXA35293.1"/>
    <property type="molecule type" value="Genomic_DNA"/>
</dbReference>
<dbReference type="Pfam" id="PF22091">
    <property type="entry name" value="DUF6941"/>
    <property type="match status" value="1"/>
</dbReference>
<dbReference type="InterPro" id="IPR054221">
    <property type="entry name" value="DUF6941"/>
</dbReference>